<gene>
    <name evidence="2" type="ORF">AAFF_G00136610</name>
</gene>
<feature type="region of interest" description="Disordered" evidence="1">
    <location>
        <begin position="1"/>
        <end position="28"/>
    </location>
</feature>
<evidence type="ECO:0000313" key="2">
    <source>
        <dbReference type="EMBL" id="KAJ8352923.1"/>
    </source>
</evidence>
<organism evidence="2 3">
    <name type="scientific">Aldrovandia affinis</name>
    <dbReference type="NCBI Taxonomy" id="143900"/>
    <lineage>
        <taxon>Eukaryota</taxon>
        <taxon>Metazoa</taxon>
        <taxon>Chordata</taxon>
        <taxon>Craniata</taxon>
        <taxon>Vertebrata</taxon>
        <taxon>Euteleostomi</taxon>
        <taxon>Actinopterygii</taxon>
        <taxon>Neopterygii</taxon>
        <taxon>Teleostei</taxon>
        <taxon>Notacanthiformes</taxon>
        <taxon>Halosauridae</taxon>
        <taxon>Aldrovandia</taxon>
    </lineage>
</organism>
<proteinExistence type="predicted"/>
<evidence type="ECO:0000313" key="3">
    <source>
        <dbReference type="Proteomes" id="UP001221898"/>
    </source>
</evidence>
<feature type="region of interest" description="Disordered" evidence="1">
    <location>
        <begin position="59"/>
        <end position="98"/>
    </location>
</feature>
<dbReference type="AlphaFoldDB" id="A0AAD7R0R4"/>
<feature type="compositionally biased region" description="Basic and acidic residues" evidence="1">
    <location>
        <begin position="85"/>
        <end position="97"/>
    </location>
</feature>
<name>A0AAD7R0R4_9TELE</name>
<reference evidence="2" key="1">
    <citation type="journal article" date="2023" name="Science">
        <title>Genome structures resolve the early diversification of teleost fishes.</title>
        <authorList>
            <person name="Parey E."/>
            <person name="Louis A."/>
            <person name="Montfort J."/>
            <person name="Bouchez O."/>
            <person name="Roques C."/>
            <person name="Iampietro C."/>
            <person name="Lluch J."/>
            <person name="Castinel A."/>
            <person name="Donnadieu C."/>
            <person name="Desvignes T."/>
            <person name="Floi Bucao C."/>
            <person name="Jouanno E."/>
            <person name="Wen M."/>
            <person name="Mejri S."/>
            <person name="Dirks R."/>
            <person name="Jansen H."/>
            <person name="Henkel C."/>
            <person name="Chen W.J."/>
            <person name="Zahm M."/>
            <person name="Cabau C."/>
            <person name="Klopp C."/>
            <person name="Thompson A.W."/>
            <person name="Robinson-Rechavi M."/>
            <person name="Braasch I."/>
            <person name="Lecointre G."/>
            <person name="Bobe J."/>
            <person name="Postlethwait J.H."/>
            <person name="Berthelot C."/>
            <person name="Roest Crollius H."/>
            <person name="Guiguen Y."/>
        </authorList>
    </citation>
    <scope>NUCLEOTIDE SEQUENCE</scope>
    <source>
        <strain evidence="2">NC1722</strain>
    </source>
</reference>
<dbReference type="Proteomes" id="UP001221898">
    <property type="component" value="Unassembled WGS sequence"/>
</dbReference>
<comment type="caution">
    <text evidence="2">The sequence shown here is derived from an EMBL/GenBank/DDBJ whole genome shotgun (WGS) entry which is preliminary data.</text>
</comment>
<sequence length="154" mass="17064">MFAVCRDLSSHHPTTGPRRPLVAGPGRAPRPIDPLVEVHQHNSRRLSVPINDLILKRPLHTAHPDLPPPRINCSSDPHHPPLPSGEREREREREREGVTLGEGHLRVCAACQGCGSKPVSTRPVLVISPDRGRGRLAVRLRGRGEERPSRYLSS</sequence>
<evidence type="ECO:0000256" key="1">
    <source>
        <dbReference type="SAM" id="MobiDB-lite"/>
    </source>
</evidence>
<protein>
    <submittedName>
        <fullName evidence="2">Uncharacterized protein</fullName>
    </submittedName>
</protein>
<dbReference type="EMBL" id="JAINUG010001996">
    <property type="protein sequence ID" value="KAJ8352923.1"/>
    <property type="molecule type" value="Genomic_DNA"/>
</dbReference>
<accession>A0AAD7R0R4</accession>
<keyword evidence="3" id="KW-1185">Reference proteome</keyword>